<dbReference type="GeneID" id="57575846"/>
<feature type="transmembrane region" description="Helical" evidence="2">
    <location>
        <begin position="119"/>
        <end position="138"/>
    </location>
</feature>
<reference evidence="3" key="1">
    <citation type="journal article" date="2010" name="PLoS Genet.">
        <title>The genome of a pathogenic rhodococcus: cooptive virulence underpinned by key gene acquisitions.</title>
        <authorList>
            <person name="Letek M."/>
            <person name="Gonzalez P."/>
            <person name="Macarthur I."/>
            <person name="Rodriguez H."/>
            <person name="Freeman T.C."/>
            <person name="Valero-Rello A."/>
            <person name="Blanco M."/>
            <person name="Buckley T."/>
            <person name="Cherevach I."/>
            <person name="Fahey R."/>
            <person name="Hapeshi A."/>
            <person name="Holdstock J."/>
            <person name="Leadon D."/>
            <person name="Navas J."/>
            <person name="Ocampo A."/>
            <person name="Quail M.A."/>
            <person name="Sanders M."/>
            <person name="Scortti M.M."/>
            <person name="Prescott J.F."/>
            <person name="Fogarty U."/>
            <person name="Meijer W.G."/>
            <person name="Parkhill J."/>
            <person name="Bentley S.D."/>
            <person name="Vazquez-Boland J.A."/>
        </authorList>
    </citation>
    <scope>NUCLEOTIDE SEQUENCE [LARGE SCALE GENOMIC DNA]</scope>
    <source>
        <strain evidence="3 4">103S</strain>
    </source>
</reference>
<evidence type="ECO:0000313" key="3">
    <source>
        <dbReference type="EMBL" id="CBH46469.1"/>
    </source>
</evidence>
<evidence type="ECO:0000313" key="4">
    <source>
        <dbReference type="Proteomes" id="UP000006892"/>
    </source>
</evidence>
<name>A0A3S5Y1R2_RHOH1</name>
<keyword evidence="2" id="KW-1133">Transmembrane helix</keyword>
<dbReference type="AlphaFoldDB" id="A0A3S5Y1R2"/>
<keyword evidence="2" id="KW-0812">Transmembrane</keyword>
<keyword evidence="2" id="KW-0472">Membrane</keyword>
<dbReference type="KEGG" id="req:REQ_03290"/>
<dbReference type="EMBL" id="FN563149">
    <property type="protein sequence ID" value="CBH46469.1"/>
    <property type="molecule type" value="Genomic_DNA"/>
</dbReference>
<dbReference type="RefSeq" id="WP_013414603.1">
    <property type="nucleotide sequence ID" value="NC_014659.1"/>
</dbReference>
<organism evidence="3">
    <name type="scientific">Rhodococcus hoagii (strain 103S)</name>
    <name type="common">Rhodococcus equi</name>
    <dbReference type="NCBI Taxonomy" id="685727"/>
    <lineage>
        <taxon>Bacteria</taxon>
        <taxon>Bacillati</taxon>
        <taxon>Actinomycetota</taxon>
        <taxon>Actinomycetes</taxon>
        <taxon>Mycobacteriales</taxon>
        <taxon>Nocardiaceae</taxon>
        <taxon>Prescottella</taxon>
    </lineage>
</organism>
<sequence>MSGVDPWVWITGGYAAFLVAVAYGLDWLARRIARRAGDWTHGAFIYHRDHDAWECPENQWLWPTSFDPENRVMRYRASPAVCNSCPVKSSCTTSEHGREVTRSLDPWPHSEAGLFHRGIACVPAGLAVVFPILVLIGFHTPVESALLVGFALFAAVCSIPLTTHLRRNPANFDMPDPAVPENNPGEDAMPHDRYRTRWGGFDPTPTDGSPPAGRSRVRRS</sequence>
<proteinExistence type="predicted"/>
<protein>
    <submittedName>
        <fullName evidence="3">Integral membrane protein</fullName>
    </submittedName>
</protein>
<feature type="transmembrane region" description="Helical" evidence="2">
    <location>
        <begin position="144"/>
        <end position="165"/>
    </location>
</feature>
<evidence type="ECO:0000256" key="1">
    <source>
        <dbReference type="SAM" id="MobiDB-lite"/>
    </source>
</evidence>
<feature type="region of interest" description="Disordered" evidence="1">
    <location>
        <begin position="172"/>
        <end position="220"/>
    </location>
</feature>
<gene>
    <name evidence="3" type="ordered locus">REQ_03290</name>
</gene>
<dbReference type="Proteomes" id="UP001154400">
    <property type="component" value="Chromosome"/>
</dbReference>
<feature type="transmembrane region" description="Helical" evidence="2">
    <location>
        <begin position="6"/>
        <end position="25"/>
    </location>
</feature>
<accession>A0A3S5Y1R2</accession>
<evidence type="ECO:0000256" key="2">
    <source>
        <dbReference type="SAM" id="Phobius"/>
    </source>
</evidence>